<feature type="chain" id="PRO_5045136794" evidence="2">
    <location>
        <begin position="27"/>
        <end position="332"/>
    </location>
</feature>
<evidence type="ECO:0000256" key="2">
    <source>
        <dbReference type="SAM" id="SignalP"/>
    </source>
</evidence>
<comment type="caution">
    <text evidence="4">The sequence shown here is derived from an EMBL/GenBank/DDBJ whole genome shotgun (WGS) entry which is preliminary data.</text>
</comment>
<dbReference type="InterPro" id="IPR002491">
    <property type="entry name" value="ABC_transptr_periplasmic_BD"/>
</dbReference>
<dbReference type="PROSITE" id="PS50983">
    <property type="entry name" value="FE_B12_PBP"/>
    <property type="match status" value="1"/>
</dbReference>
<name>A0ABU6GKU9_9BACL</name>
<evidence type="ECO:0000313" key="4">
    <source>
        <dbReference type="EMBL" id="MEC0239843.1"/>
    </source>
</evidence>
<proteinExistence type="inferred from homology"/>
<organism evidence="4 5">
    <name type="scientific">Paenibacillus dokdonensis</name>
    <dbReference type="NCBI Taxonomy" id="2567944"/>
    <lineage>
        <taxon>Bacteria</taxon>
        <taxon>Bacillati</taxon>
        <taxon>Bacillota</taxon>
        <taxon>Bacilli</taxon>
        <taxon>Bacillales</taxon>
        <taxon>Paenibacillaceae</taxon>
        <taxon>Paenibacillus</taxon>
    </lineage>
</organism>
<evidence type="ECO:0000259" key="3">
    <source>
        <dbReference type="PROSITE" id="PS50983"/>
    </source>
</evidence>
<comment type="similarity">
    <text evidence="1">Belongs to the bacterial solute-binding protein 8 family.</text>
</comment>
<dbReference type="InterPro" id="IPR050902">
    <property type="entry name" value="ABC_Transporter_SBP"/>
</dbReference>
<dbReference type="PANTHER" id="PTHR30535:SF34">
    <property type="entry name" value="MOLYBDATE-BINDING PROTEIN MOLA"/>
    <property type="match status" value="1"/>
</dbReference>
<accession>A0ABU6GKU9</accession>
<evidence type="ECO:0000313" key="5">
    <source>
        <dbReference type="Proteomes" id="UP001344632"/>
    </source>
</evidence>
<dbReference type="Pfam" id="PF01497">
    <property type="entry name" value="Peripla_BP_2"/>
    <property type="match status" value="1"/>
</dbReference>
<keyword evidence="2" id="KW-0732">Signal</keyword>
<evidence type="ECO:0000256" key="1">
    <source>
        <dbReference type="ARBA" id="ARBA00008814"/>
    </source>
</evidence>
<dbReference type="RefSeq" id="WP_326087102.1">
    <property type="nucleotide sequence ID" value="NZ_JARLKZ010000005.1"/>
</dbReference>
<keyword evidence="5" id="KW-1185">Reference proteome</keyword>
<dbReference type="PROSITE" id="PS51257">
    <property type="entry name" value="PROKAR_LIPOPROTEIN"/>
    <property type="match status" value="1"/>
</dbReference>
<dbReference type="EMBL" id="JARLKZ010000005">
    <property type="protein sequence ID" value="MEC0239843.1"/>
    <property type="molecule type" value="Genomic_DNA"/>
</dbReference>
<dbReference type="Gene3D" id="3.40.50.1980">
    <property type="entry name" value="Nitrogenase molybdenum iron protein domain"/>
    <property type="match status" value="2"/>
</dbReference>
<protein>
    <submittedName>
        <fullName evidence="4">ABC transporter substrate-binding protein</fullName>
    </submittedName>
</protein>
<gene>
    <name evidence="4" type="ORF">P4H66_08230</name>
</gene>
<sequence length="332" mass="36084">MTWKNGLTWTLILTLLIMAGCGNSPSATSRQASGSEKTDMQVGTKTNKQFLTFEDDGGRTVTLENKPERIVILNNEITELFYQLGGEAVGIATSPGVNIPEKAANVQQVGAINSVNMEQIMKLKPDLVIGQPLFHQKLTDTFTDAGIPFAILTINSIDGIRENARLLGKILHKEQDANLAVDSMNAQLKSLTQSLPSDEPKYAVITLMANNISLQKQSSIALDIAGLLKMKNVAESLPSGKMPSSVPFSMEKLAELDPDYLFIVVHGSSEDGQRMIQQQLESNPAWSSLQAVKSGNLHILPPSMFVTSPGIKITDSVKYMKKLVYPKVEAGN</sequence>
<feature type="signal peptide" evidence="2">
    <location>
        <begin position="1"/>
        <end position="26"/>
    </location>
</feature>
<feature type="domain" description="Fe/B12 periplasmic-binding" evidence="3">
    <location>
        <begin position="69"/>
        <end position="328"/>
    </location>
</feature>
<dbReference type="PANTHER" id="PTHR30535">
    <property type="entry name" value="VITAMIN B12-BINDING PROTEIN"/>
    <property type="match status" value="1"/>
</dbReference>
<dbReference type="Proteomes" id="UP001344632">
    <property type="component" value="Unassembled WGS sequence"/>
</dbReference>
<reference evidence="4 5" key="1">
    <citation type="submission" date="2023-03" db="EMBL/GenBank/DDBJ databases">
        <title>Bacillus Genome Sequencing.</title>
        <authorList>
            <person name="Dunlap C."/>
        </authorList>
    </citation>
    <scope>NUCLEOTIDE SEQUENCE [LARGE SCALE GENOMIC DNA]</scope>
    <source>
        <strain evidence="4 5">BD-525</strain>
    </source>
</reference>
<dbReference type="SUPFAM" id="SSF53807">
    <property type="entry name" value="Helical backbone' metal receptor"/>
    <property type="match status" value="1"/>
</dbReference>